<dbReference type="Proteomes" id="UP000237631">
    <property type="component" value="Unassembled WGS sequence"/>
</dbReference>
<dbReference type="OrthoDB" id="5982228at2759"/>
<dbReference type="PANTHER" id="PTHR11785:SF353">
    <property type="entry name" value="METHIONINE TRANSPORTER (EUROFUNG)"/>
    <property type="match status" value="1"/>
</dbReference>
<sequence length="76" mass="8231">MVGTGIFSTPASILSGTGSVGLSLIMWTLGFFTSASSLSVYLEYAAYFPSRLGSEVAYLEQAYPRPKWFFLTAFAT</sequence>
<dbReference type="PANTHER" id="PTHR11785">
    <property type="entry name" value="AMINO ACID TRANSPORTER"/>
    <property type="match status" value="1"/>
</dbReference>
<dbReference type="InterPro" id="IPR050598">
    <property type="entry name" value="AminoAcid_Transporter"/>
</dbReference>
<keyword evidence="4 5" id="KW-0472">Membrane</keyword>
<proteinExistence type="predicted"/>
<keyword evidence="3 5" id="KW-1133">Transmembrane helix</keyword>
<keyword evidence="2 5" id="KW-0812">Transmembrane</keyword>
<evidence type="ECO:0000256" key="4">
    <source>
        <dbReference type="ARBA" id="ARBA00023136"/>
    </source>
</evidence>
<dbReference type="Pfam" id="PF13520">
    <property type="entry name" value="AA_permease_2"/>
    <property type="match status" value="1"/>
</dbReference>
<reference evidence="7" key="1">
    <citation type="journal article" date="2017" name="bioRxiv">
        <title>Conservation of a gene cluster reveals novel cercosporin biosynthetic mechanisms and extends production to the genus Colletotrichum.</title>
        <authorList>
            <person name="de Jonge R."/>
            <person name="Ebert M.K."/>
            <person name="Huitt-Roehl C.R."/>
            <person name="Pal P."/>
            <person name="Suttle J.C."/>
            <person name="Spanner R.E."/>
            <person name="Neubauer J.D."/>
            <person name="Jurick W.M.II."/>
            <person name="Stott K.A."/>
            <person name="Secor G.A."/>
            <person name="Thomma B.P.H.J."/>
            <person name="Van de Peer Y."/>
            <person name="Townsend C.A."/>
            <person name="Bolton M.D."/>
        </authorList>
    </citation>
    <scope>NUCLEOTIDE SEQUENCE [LARGE SCALE GENOMIC DNA]</scope>
    <source>
        <strain evidence="7">CBS538.71</strain>
    </source>
</reference>
<name>A0A2S6CNT5_9PEZI</name>
<dbReference type="AlphaFoldDB" id="A0A2S6CNT5"/>
<comment type="subcellular location">
    <subcellularLocation>
        <location evidence="1">Membrane</location>
        <topology evidence="1">Multi-pass membrane protein</topology>
    </subcellularLocation>
</comment>
<feature type="transmembrane region" description="Helical" evidence="5">
    <location>
        <begin position="20"/>
        <end position="42"/>
    </location>
</feature>
<evidence type="ECO:0000256" key="2">
    <source>
        <dbReference type="ARBA" id="ARBA00022692"/>
    </source>
</evidence>
<gene>
    <name evidence="6" type="ORF">CBER1_10629</name>
</gene>
<evidence type="ECO:0000256" key="5">
    <source>
        <dbReference type="SAM" id="Phobius"/>
    </source>
</evidence>
<dbReference type="EMBL" id="PNEN01000012">
    <property type="protein sequence ID" value="PPJ61379.1"/>
    <property type="molecule type" value="Genomic_DNA"/>
</dbReference>
<keyword evidence="7" id="KW-1185">Reference proteome</keyword>
<accession>A0A2S6CNT5</accession>
<evidence type="ECO:0000256" key="3">
    <source>
        <dbReference type="ARBA" id="ARBA00022989"/>
    </source>
</evidence>
<organism evidence="6 7">
    <name type="scientific">Cercospora berteroae</name>
    <dbReference type="NCBI Taxonomy" id="357750"/>
    <lineage>
        <taxon>Eukaryota</taxon>
        <taxon>Fungi</taxon>
        <taxon>Dikarya</taxon>
        <taxon>Ascomycota</taxon>
        <taxon>Pezizomycotina</taxon>
        <taxon>Dothideomycetes</taxon>
        <taxon>Dothideomycetidae</taxon>
        <taxon>Mycosphaerellales</taxon>
        <taxon>Mycosphaerellaceae</taxon>
        <taxon>Cercospora</taxon>
    </lineage>
</organism>
<dbReference type="GO" id="GO:0016020">
    <property type="term" value="C:membrane"/>
    <property type="evidence" value="ECO:0007669"/>
    <property type="project" value="UniProtKB-SubCell"/>
</dbReference>
<dbReference type="Gene3D" id="1.20.1740.10">
    <property type="entry name" value="Amino acid/polyamine transporter I"/>
    <property type="match status" value="1"/>
</dbReference>
<comment type="caution">
    <text evidence="6">The sequence shown here is derived from an EMBL/GenBank/DDBJ whole genome shotgun (WGS) entry which is preliminary data.</text>
</comment>
<evidence type="ECO:0000313" key="6">
    <source>
        <dbReference type="EMBL" id="PPJ61379.1"/>
    </source>
</evidence>
<evidence type="ECO:0000313" key="7">
    <source>
        <dbReference type="Proteomes" id="UP000237631"/>
    </source>
</evidence>
<dbReference type="STRING" id="357750.A0A2S6CNT5"/>
<evidence type="ECO:0008006" key="8">
    <source>
        <dbReference type="Google" id="ProtNLM"/>
    </source>
</evidence>
<protein>
    <recommendedName>
        <fullName evidence="8">Amino acid permease/ SLC12A domain-containing protein</fullName>
    </recommendedName>
</protein>
<dbReference type="InterPro" id="IPR002293">
    <property type="entry name" value="AA/rel_permease1"/>
</dbReference>
<evidence type="ECO:0000256" key="1">
    <source>
        <dbReference type="ARBA" id="ARBA00004141"/>
    </source>
</evidence>
<dbReference type="GO" id="GO:0015179">
    <property type="term" value="F:L-amino acid transmembrane transporter activity"/>
    <property type="evidence" value="ECO:0007669"/>
    <property type="project" value="TreeGrafter"/>
</dbReference>